<keyword evidence="3" id="KW-0804">Transcription</keyword>
<dbReference type="GO" id="GO:0043565">
    <property type="term" value="F:sequence-specific DNA binding"/>
    <property type="evidence" value="ECO:0007669"/>
    <property type="project" value="InterPro"/>
</dbReference>
<dbReference type="Pfam" id="PF00072">
    <property type="entry name" value="Response_reg"/>
    <property type="match status" value="1"/>
</dbReference>
<evidence type="ECO:0000259" key="5">
    <source>
        <dbReference type="PROSITE" id="PS01124"/>
    </source>
</evidence>
<keyword evidence="4" id="KW-0597">Phosphoprotein</keyword>
<evidence type="ECO:0000259" key="6">
    <source>
        <dbReference type="PROSITE" id="PS50110"/>
    </source>
</evidence>
<evidence type="ECO:0008006" key="9">
    <source>
        <dbReference type="Google" id="ProtNLM"/>
    </source>
</evidence>
<dbReference type="GO" id="GO:0003700">
    <property type="term" value="F:DNA-binding transcription factor activity"/>
    <property type="evidence" value="ECO:0007669"/>
    <property type="project" value="InterPro"/>
</dbReference>
<comment type="caution">
    <text evidence="7">The sequence shown here is derived from an EMBL/GenBank/DDBJ whole genome shotgun (WGS) entry which is preliminary data.</text>
</comment>
<dbReference type="InterPro" id="IPR009057">
    <property type="entry name" value="Homeodomain-like_sf"/>
</dbReference>
<evidence type="ECO:0000256" key="2">
    <source>
        <dbReference type="ARBA" id="ARBA00023125"/>
    </source>
</evidence>
<dbReference type="PROSITE" id="PS50110">
    <property type="entry name" value="RESPONSE_REGULATORY"/>
    <property type="match status" value="1"/>
</dbReference>
<dbReference type="EMBL" id="BMHP01000001">
    <property type="protein sequence ID" value="GGD59911.1"/>
    <property type="molecule type" value="Genomic_DNA"/>
</dbReference>
<feature type="domain" description="Response regulatory" evidence="6">
    <location>
        <begin position="3"/>
        <end position="121"/>
    </location>
</feature>
<dbReference type="SMART" id="SM00448">
    <property type="entry name" value="REC"/>
    <property type="match status" value="1"/>
</dbReference>
<dbReference type="Proteomes" id="UP000612456">
    <property type="component" value="Unassembled WGS sequence"/>
</dbReference>
<sequence length="549" mass="64005">MYRLLIVDDEELFVNGLAEMLVQEVGLNEVEICRAYSAEEALEWFKQTKIDILMTDIQMPRINGLELQKRIHSYWPRCKVVFLTGYDNFSYAQEAIRSGGADYLLKTEGDDTVLAVVHKVIAQLHEEDRAEQLRNRAESMIRKANEALKQECLIDLISGVSNPDSLDCQFKELNIRLNGSSPIMLVAGTVDQWKEGATLRDRSIYLFAIRNVADEKLQFRFLTESVHVDRSRLIWFIQQKDEEEITSRYVQGVLESVQTTCRELFGVKLSFAVASKLVSWALLDQQVERLQLQLLRHVGFEQERLLIEDEPAGEPEAGKTALPARRIRKDIEMLQFHLEHNQQETFREALIAVMMVPESEENAESLTRLEIHSGLTAMFISYLRQWALRGSVEKQVDLSRLFRYDHMMSWHDTCLYFTELSEQIFHHRYHDWQRHGSDLVTMLHKYIGRNIGGDLSLTQLGRIANHNPAYLSRLYKQLTERGLSEVIAERRLEKAQELLRDPAFKIHEIARSIGFESMKYFRKFFRGLTGMSPQEYREWNKEVDVEPLK</sequence>
<gene>
    <name evidence="7" type="ORF">GCM10010911_17210</name>
</gene>
<dbReference type="CDD" id="cd17536">
    <property type="entry name" value="REC_YesN-like"/>
    <property type="match status" value="1"/>
</dbReference>
<dbReference type="InterPro" id="IPR018060">
    <property type="entry name" value="HTH_AraC"/>
</dbReference>
<dbReference type="PANTHER" id="PTHR43280">
    <property type="entry name" value="ARAC-FAMILY TRANSCRIPTIONAL REGULATOR"/>
    <property type="match status" value="1"/>
</dbReference>
<evidence type="ECO:0000256" key="4">
    <source>
        <dbReference type="PROSITE-ProRule" id="PRU00169"/>
    </source>
</evidence>
<name>A0A916YSR7_9BACL</name>
<reference evidence="7" key="1">
    <citation type="journal article" date="2014" name="Int. J. Syst. Evol. Microbiol.">
        <title>Complete genome sequence of Corynebacterium casei LMG S-19264T (=DSM 44701T), isolated from a smear-ripened cheese.</title>
        <authorList>
            <consortium name="US DOE Joint Genome Institute (JGI-PGF)"/>
            <person name="Walter F."/>
            <person name="Albersmeier A."/>
            <person name="Kalinowski J."/>
            <person name="Ruckert C."/>
        </authorList>
    </citation>
    <scope>NUCLEOTIDE SEQUENCE</scope>
    <source>
        <strain evidence="7">CGMCC 1.15178</strain>
    </source>
</reference>
<dbReference type="InterPro" id="IPR011006">
    <property type="entry name" value="CheY-like_superfamily"/>
</dbReference>
<dbReference type="PANTHER" id="PTHR43280:SF2">
    <property type="entry name" value="HTH-TYPE TRANSCRIPTIONAL REGULATOR EXSA"/>
    <property type="match status" value="1"/>
</dbReference>
<dbReference type="Pfam" id="PF12833">
    <property type="entry name" value="HTH_18"/>
    <property type="match status" value="1"/>
</dbReference>
<evidence type="ECO:0000256" key="3">
    <source>
        <dbReference type="ARBA" id="ARBA00023163"/>
    </source>
</evidence>
<dbReference type="Gene3D" id="3.40.50.2300">
    <property type="match status" value="1"/>
</dbReference>
<keyword evidence="2" id="KW-0238">DNA-binding</keyword>
<dbReference type="PRINTS" id="PR00032">
    <property type="entry name" value="HTHARAC"/>
</dbReference>
<dbReference type="RefSeq" id="WP_188990954.1">
    <property type="nucleotide sequence ID" value="NZ_BMHP01000001.1"/>
</dbReference>
<dbReference type="Gene3D" id="1.10.10.60">
    <property type="entry name" value="Homeodomain-like"/>
    <property type="match status" value="2"/>
</dbReference>
<dbReference type="SUPFAM" id="SSF52172">
    <property type="entry name" value="CheY-like"/>
    <property type="match status" value="1"/>
</dbReference>
<dbReference type="GO" id="GO:0000160">
    <property type="term" value="P:phosphorelay signal transduction system"/>
    <property type="evidence" value="ECO:0007669"/>
    <property type="project" value="InterPro"/>
</dbReference>
<protein>
    <recommendedName>
        <fullName evidence="9">Two-component system, response regulator YesN</fullName>
    </recommendedName>
</protein>
<accession>A0A916YSR7</accession>
<dbReference type="SUPFAM" id="SSF46689">
    <property type="entry name" value="Homeodomain-like"/>
    <property type="match status" value="1"/>
</dbReference>
<evidence type="ECO:0000313" key="7">
    <source>
        <dbReference type="EMBL" id="GGD59911.1"/>
    </source>
</evidence>
<keyword evidence="8" id="KW-1185">Reference proteome</keyword>
<proteinExistence type="predicted"/>
<dbReference type="PROSITE" id="PS01124">
    <property type="entry name" value="HTH_ARAC_FAMILY_2"/>
    <property type="match status" value="1"/>
</dbReference>
<keyword evidence="1" id="KW-0805">Transcription regulation</keyword>
<reference evidence="7" key="2">
    <citation type="submission" date="2020-09" db="EMBL/GenBank/DDBJ databases">
        <authorList>
            <person name="Sun Q."/>
            <person name="Zhou Y."/>
        </authorList>
    </citation>
    <scope>NUCLEOTIDE SEQUENCE</scope>
    <source>
        <strain evidence="7">CGMCC 1.15178</strain>
    </source>
</reference>
<dbReference type="SMART" id="SM00342">
    <property type="entry name" value="HTH_ARAC"/>
    <property type="match status" value="1"/>
</dbReference>
<dbReference type="InterPro" id="IPR020449">
    <property type="entry name" value="Tscrpt_reg_AraC-type_HTH"/>
</dbReference>
<evidence type="ECO:0000256" key="1">
    <source>
        <dbReference type="ARBA" id="ARBA00023015"/>
    </source>
</evidence>
<feature type="modified residue" description="4-aspartylphosphate" evidence="4">
    <location>
        <position position="56"/>
    </location>
</feature>
<feature type="domain" description="HTH araC/xylS-type" evidence="5">
    <location>
        <begin position="441"/>
        <end position="539"/>
    </location>
</feature>
<dbReference type="AlphaFoldDB" id="A0A916YSR7"/>
<dbReference type="InterPro" id="IPR001789">
    <property type="entry name" value="Sig_transdc_resp-reg_receiver"/>
</dbReference>
<evidence type="ECO:0000313" key="8">
    <source>
        <dbReference type="Proteomes" id="UP000612456"/>
    </source>
</evidence>
<organism evidence="7 8">
    <name type="scientific">Paenibacillus nasutitermitis</name>
    <dbReference type="NCBI Taxonomy" id="1652958"/>
    <lineage>
        <taxon>Bacteria</taxon>
        <taxon>Bacillati</taxon>
        <taxon>Bacillota</taxon>
        <taxon>Bacilli</taxon>
        <taxon>Bacillales</taxon>
        <taxon>Paenibacillaceae</taxon>
        <taxon>Paenibacillus</taxon>
    </lineage>
</organism>